<dbReference type="AlphaFoldDB" id="A0A2S7DDI2"/>
<feature type="compositionally biased region" description="Basic and acidic residues" evidence="1">
    <location>
        <begin position="27"/>
        <end position="45"/>
    </location>
</feature>
<reference evidence="2 3" key="1">
    <citation type="submission" date="2016-08" db="EMBL/GenBank/DDBJ databases">
        <authorList>
            <person name="Seilhamer J.J."/>
        </authorList>
    </citation>
    <scope>NUCLEOTIDE SEQUENCE [LARGE SCALE GENOMIC DNA]</scope>
    <source>
        <strain evidence="2 3">CFBP4644</strain>
    </source>
</reference>
<gene>
    <name evidence="2" type="ORF">XmelCFBP4644_14715</name>
</gene>
<dbReference type="Proteomes" id="UP000239865">
    <property type="component" value="Unassembled WGS sequence"/>
</dbReference>
<name>A0A2S7DDI2_9XANT</name>
<sequence length="60" mass="6423">MPAQGPASAFLRQEFPQIGGDIGCCQRTDRSSEDRPGRDVRRGERVPVASIECGHAVALA</sequence>
<dbReference type="EMBL" id="MDEH01000008">
    <property type="protein sequence ID" value="PPU71888.1"/>
    <property type="molecule type" value="Genomic_DNA"/>
</dbReference>
<accession>A0A2S7DDI2</accession>
<comment type="caution">
    <text evidence="2">The sequence shown here is derived from an EMBL/GenBank/DDBJ whole genome shotgun (WGS) entry which is preliminary data.</text>
</comment>
<proteinExistence type="predicted"/>
<protein>
    <submittedName>
        <fullName evidence="2">Uncharacterized protein</fullName>
    </submittedName>
</protein>
<evidence type="ECO:0000256" key="1">
    <source>
        <dbReference type="SAM" id="MobiDB-lite"/>
    </source>
</evidence>
<feature type="region of interest" description="Disordered" evidence="1">
    <location>
        <begin position="20"/>
        <end position="46"/>
    </location>
</feature>
<organism evidence="2 3">
    <name type="scientific">Xanthomonas melonis</name>
    <dbReference type="NCBI Taxonomy" id="56456"/>
    <lineage>
        <taxon>Bacteria</taxon>
        <taxon>Pseudomonadati</taxon>
        <taxon>Pseudomonadota</taxon>
        <taxon>Gammaproteobacteria</taxon>
        <taxon>Lysobacterales</taxon>
        <taxon>Lysobacteraceae</taxon>
        <taxon>Xanthomonas</taxon>
    </lineage>
</organism>
<evidence type="ECO:0000313" key="2">
    <source>
        <dbReference type="EMBL" id="PPU71888.1"/>
    </source>
</evidence>
<evidence type="ECO:0000313" key="3">
    <source>
        <dbReference type="Proteomes" id="UP000239865"/>
    </source>
</evidence>